<dbReference type="Pfam" id="PF17763">
    <property type="entry name" value="Asparaginase_C"/>
    <property type="match status" value="1"/>
</dbReference>
<dbReference type="InterPro" id="IPR027475">
    <property type="entry name" value="Asparaginase/glutaminase_AS2"/>
</dbReference>
<feature type="signal peptide" evidence="10">
    <location>
        <begin position="1"/>
        <end position="26"/>
    </location>
</feature>
<evidence type="ECO:0000259" key="12">
    <source>
        <dbReference type="Pfam" id="PF17763"/>
    </source>
</evidence>
<accession>A0A174C7F9</accession>
<dbReference type="AlphaFoldDB" id="A0A174C7F9"/>
<dbReference type="Proteomes" id="UP000095546">
    <property type="component" value="Unassembled WGS sequence"/>
</dbReference>
<dbReference type="InterPro" id="IPR027473">
    <property type="entry name" value="L-asparaginase_C"/>
</dbReference>
<dbReference type="SMART" id="SM00870">
    <property type="entry name" value="Asparaginase"/>
    <property type="match status" value="1"/>
</dbReference>
<dbReference type="NCBIfam" id="TIGR00520">
    <property type="entry name" value="asnASE_II"/>
    <property type="match status" value="1"/>
</dbReference>
<dbReference type="PIRSF" id="PIRSF001220">
    <property type="entry name" value="L-ASNase_gatD"/>
    <property type="match status" value="1"/>
</dbReference>
<dbReference type="InterPro" id="IPR006034">
    <property type="entry name" value="Asparaginase/glutaminase-like"/>
</dbReference>
<dbReference type="EC" id="3.5.1.1" evidence="2"/>
<dbReference type="PROSITE" id="PS00144">
    <property type="entry name" value="ASN_GLN_ASE_1"/>
    <property type="match status" value="1"/>
</dbReference>
<dbReference type="PANTHER" id="PTHR11707:SF28">
    <property type="entry name" value="60 KDA LYSOPHOSPHOLIPASE"/>
    <property type="match status" value="1"/>
</dbReference>
<feature type="active site" evidence="8">
    <location>
        <position position="121"/>
    </location>
</feature>
<feature type="active site" description="O-isoaspartyl threonine intermediate" evidence="5">
    <location>
        <position position="41"/>
    </location>
</feature>
<feature type="domain" description="Asparaginase/glutaminase C-terminal" evidence="12">
    <location>
        <begin position="244"/>
        <end position="353"/>
    </location>
</feature>
<dbReference type="PROSITE" id="PS00917">
    <property type="entry name" value="ASN_GLN_ASE_2"/>
    <property type="match status" value="1"/>
</dbReference>
<feature type="chain" id="PRO_5008018947" description="asparaginase" evidence="10">
    <location>
        <begin position="27"/>
        <end position="356"/>
    </location>
</feature>
<dbReference type="GO" id="GO:0006528">
    <property type="term" value="P:asparagine metabolic process"/>
    <property type="evidence" value="ECO:0007669"/>
    <property type="project" value="InterPro"/>
</dbReference>
<dbReference type="InterPro" id="IPR020827">
    <property type="entry name" value="Asparaginase/glutaminase_AS1"/>
</dbReference>
<dbReference type="Gene3D" id="3.40.50.40">
    <property type="match status" value="1"/>
</dbReference>
<evidence type="ECO:0000256" key="8">
    <source>
        <dbReference type="PROSITE-ProRule" id="PRU10100"/>
    </source>
</evidence>
<dbReference type="GO" id="GO:0004067">
    <property type="term" value="F:asparaginase activity"/>
    <property type="evidence" value="ECO:0007669"/>
    <property type="project" value="UniProtKB-UniRule"/>
</dbReference>
<dbReference type="eggNOG" id="COG0252">
    <property type="taxonomic scope" value="Bacteria"/>
</dbReference>
<dbReference type="InterPro" id="IPR037152">
    <property type="entry name" value="L-asparaginase_N_sf"/>
</dbReference>
<evidence type="ECO:0000256" key="9">
    <source>
        <dbReference type="RuleBase" id="RU004456"/>
    </source>
</evidence>
<evidence type="ECO:0000256" key="5">
    <source>
        <dbReference type="PIRSR" id="PIRSR001220-1"/>
    </source>
</evidence>
<keyword evidence="14" id="KW-1185">Reference proteome</keyword>
<feature type="domain" description="L-asparaginase N-terminal" evidence="11">
    <location>
        <begin position="33"/>
        <end position="223"/>
    </location>
</feature>
<name>A0A174C7F9_9FIRM</name>
<dbReference type="InterPro" id="IPR036152">
    <property type="entry name" value="Asp/glu_Ase-like_sf"/>
</dbReference>
<evidence type="ECO:0000256" key="10">
    <source>
        <dbReference type="SAM" id="SignalP"/>
    </source>
</evidence>
<dbReference type="SFLD" id="SFLDS00057">
    <property type="entry name" value="Glutaminase/Asparaginase"/>
    <property type="match status" value="1"/>
</dbReference>
<comment type="catalytic activity">
    <reaction evidence="4">
        <text>L-asparagine + H2O = L-aspartate + NH4(+)</text>
        <dbReference type="Rhea" id="RHEA:21016"/>
        <dbReference type="ChEBI" id="CHEBI:15377"/>
        <dbReference type="ChEBI" id="CHEBI:28938"/>
        <dbReference type="ChEBI" id="CHEBI:29991"/>
        <dbReference type="ChEBI" id="CHEBI:58048"/>
        <dbReference type="EC" id="3.5.1.1"/>
    </reaction>
</comment>
<comment type="similarity">
    <text evidence="1 9">Belongs to the asparaginase 1 family.</text>
</comment>
<evidence type="ECO:0000256" key="2">
    <source>
        <dbReference type="ARBA" id="ARBA00012920"/>
    </source>
</evidence>
<feature type="binding site" evidence="6">
    <location>
        <position position="88"/>
    </location>
    <ligand>
        <name>substrate</name>
    </ligand>
</feature>
<dbReference type="InterPro" id="IPR004550">
    <property type="entry name" value="AsnASE_II"/>
</dbReference>
<dbReference type="CDD" id="cd08964">
    <property type="entry name" value="L-asparaginase_II"/>
    <property type="match status" value="1"/>
</dbReference>
<reference evidence="13 14" key="1">
    <citation type="submission" date="2015-09" db="EMBL/GenBank/DDBJ databases">
        <authorList>
            <consortium name="Pathogen Informatics"/>
        </authorList>
    </citation>
    <scope>NUCLEOTIDE SEQUENCE [LARGE SCALE GENOMIC DNA]</scope>
    <source>
        <strain evidence="13 14">2789STDY5608828</strain>
    </source>
</reference>
<evidence type="ECO:0000313" key="13">
    <source>
        <dbReference type="EMBL" id="CUO08209.1"/>
    </source>
</evidence>
<protein>
    <recommendedName>
        <fullName evidence="2">asparaginase</fullName>
        <ecNumber evidence="2">3.5.1.1</ecNumber>
    </recommendedName>
</protein>
<proteinExistence type="inferred from homology"/>
<evidence type="ECO:0000259" key="11">
    <source>
        <dbReference type="Pfam" id="PF00710"/>
    </source>
</evidence>
<dbReference type="Gene3D" id="3.40.50.1170">
    <property type="entry name" value="L-asparaginase, N-terminal domain"/>
    <property type="match status" value="1"/>
</dbReference>
<gene>
    <name evidence="13" type="primary">ansB_2</name>
    <name evidence="13" type="ORF">ERS852385_02090</name>
</gene>
<dbReference type="SUPFAM" id="SSF53774">
    <property type="entry name" value="Glutaminase/Asparaginase"/>
    <property type="match status" value="1"/>
</dbReference>
<dbReference type="PIRSF" id="PIRSF500176">
    <property type="entry name" value="L_ASNase"/>
    <property type="match status" value="1"/>
</dbReference>
<dbReference type="InterPro" id="IPR040919">
    <property type="entry name" value="Asparaginase_C"/>
</dbReference>
<feature type="binding site" evidence="6">
    <location>
        <begin position="121"/>
        <end position="122"/>
    </location>
    <ligand>
        <name>substrate</name>
    </ligand>
</feature>
<evidence type="ECO:0000313" key="14">
    <source>
        <dbReference type="Proteomes" id="UP000095546"/>
    </source>
</evidence>
<evidence type="ECO:0000256" key="1">
    <source>
        <dbReference type="ARBA" id="ARBA00010518"/>
    </source>
</evidence>
<sequence>MKMKKKASILAASLAVMMLGVQSVYAAPAKPDVKILATGGTIAGSAASDTQTTGYKAGALGIDVLINAVPEVKNYADVSGEQICSIDSKDMSDDVWLKLSKRINELTAQKDVAGVVVTHGTDTMEETAYFLNLTVKSDKPIVLTGAMRPATAISADGPMNLLNAVRIAADKDAAGHGVMVALNDEIDGARDVTKTNTTSVSTFKSPTGPLGYVYDGTPTFCNTPIRLHTVKSEFDVSKLTALPKVYVIYSTAGADGALVDAAVAAGAQGIVYAGTGNGSVHKADEAALAKATKKGIVVVRSSRVGTGAVVPAEQSYIDEHFIDGDSLNPQKARVLLQLALTKTHDPQAIQAMFHKY</sequence>
<dbReference type="InterPro" id="IPR027474">
    <property type="entry name" value="L-asparaginase_N"/>
</dbReference>
<dbReference type="STRING" id="187979.ERS852385_02090"/>
<keyword evidence="3 13" id="KW-0378">Hydrolase</keyword>
<evidence type="ECO:0000256" key="4">
    <source>
        <dbReference type="ARBA" id="ARBA00049366"/>
    </source>
</evidence>
<feature type="active site" evidence="7">
    <location>
        <position position="41"/>
    </location>
</feature>
<dbReference type="PROSITE" id="PS51732">
    <property type="entry name" value="ASN_GLN_ASE_3"/>
    <property type="match status" value="1"/>
</dbReference>
<organism evidence="13 14">
    <name type="scientific">Mitsuokella jalaludinii</name>
    <dbReference type="NCBI Taxonomy" id="187979"/>
    <lineage>
        <taxon>Bacteria</taxon>
        <taxon>Bacillati</taxon>
        <taxon>Bacillota</taxon>
        <taxon>Negativicutes</taxon>
        <taxon>Selenomonadales</taxon>
        <taxon>Selenomonadaceae</taxon>
        <taxon>Mitsuokella</taxon>
    </lineage>
</organism>
<keyword evidence="10" id="KW-0732">Signal</keyword>
<dbReference type="FunFam" id="3.40.50.1170:FF:000001">
    <property type="entry name" value="L-asparaginase 2"/>
    <property type="match status" value="1"/>
</dbReference>
<dbReference type="PRINTS" id="PR00139">
    <property type="entry name" value="ASNGLNASE"/>
</dbReference>
<evidence type="ECO:0000256" key="3">
    <source>
        <dbReference type="ARBA" id="ARBA00022801"/>
    </source>
</evidence>
<evidence type="ECO:0000256" key="7">
    <source>
        <dbReference type="PROSITE-ProRule" id="PRU10099"/>
    </source>
</evidence>
<dbReference type="PANTHER" id="PTHR11707">
    <property type="entry name" value="L-ASPARAGINASE"/>
    <property type="match status" value="1"/>
</dbReference>
<dbReference type="Pfam" id="PF00710">
    <property type="entry name" value="Asparaginase"/>
    <property type="match status" value="1"/>
</dbReference>
<evidence type="ECO:0000256" key="6">
    <source>
        <dbReference type="PIRSR" id="PIRSR001220-2"/>
    </source>
</evidence>
<dbReference type="EMBL" id="CYYU01000025">
    <property type="protein sequence ID" value="CUO08209.1"/>
    <property type="molecule type" value="Genomic_DNA"/>
</dbReference>